<name>A0A2P2J0H1_RHIMU</name>
<proteinExistence type="predicted"/>
<dbReference type="AlphaFoldDB" id="A0A2P2J0H1"/>
<accession>A0A2P2J0H1</accession>
<organism evidence="2">
    <name type="scientific">Rhizophora mucronata</name>
    <name type="common">Asiatic mangrove</name>
    <dbReference type="NCBI Taxonomy" id="61149"/>
    <lineage>
        <taxon>Eukaryota</taxon>
        <taxon>Viridiplantae</taxon>
        <taxon>Streptophyta</taxon>
        <taxon>Embryophyta</taxon>
        <taxon>Tracheophyta</taxon>
        <taxon>Spermatophyta</taxon>
        <taxon>Magnoliopsida</taxon>
        <taxon>eudicotyledons</taxon>
        <taxon>Gunneridae</taxon>
        <taxon>Pentapetalae</taxon>
        <taxon>rosids</taxon>
        <taxon>fabids</taxon>
        <taxon>Malpighiales</taxon>
        <taxon>Rhizophoraceae</taxon>
        <taxon>Rhizophora</taxon>
    </lineage>
</organism>
<evidence type="ECO:0000256" key="1">
    <source>
        <dbReference type="SAM" id="MobiDB-lite"/>
    </source>
</evidence>
<evidence type="ECO:0000313" key="2">
    <source>
        <dbReference type="EMBL" id="MBW86945.1"/>
    </source>
</evidence>
<feature type="region of interest" description="Disordered" evidence="1">
    <location>
        <begin position="1"/>
        <end position="23"/>
    </location>
</feature>
<reference evidence="2" key="1">
    <citation type="submission" date="2018-02" db="EMBL/GenBank/DDBJ databases">
        <title>Rhizophora mucronata_Transcriptome.</title>
        <authorList>
            <person name="Meera S.P."/>
            <person name="Sreeshan A."/>
            <person name="Augustine A."/>
        </authorList>
    </citation>
    <scope>NUCLEOTIDE SEQUENCE</scope>
    <source>
        <tissue evidence="2">Leaf</tissue>
    </source>
</reference>
<protein>
    <submittedName>
        <fullName evidence="2">Uncharacterized protein</fullName>
    </submittedName>
</protein>
<sequence length="44" mass="4639">MGLPSASPPIVGDSAILRASRPGTPPALLQRLRGLDGLLRSKRF</sequence>
<dbReference type="EMBL" id="GGEC01006462">
    <property type="protein sequence ID" value="MBW86945.1"/>
    <property type="molecule type" value="Transcribed_RNA"/>
</dbReference>